<dbReference type="AlphaFoldDB" id="A0AAV2S3X3"/>
<evidence type="ECO:0000313" key="1">
    <source>
        <dbReference type="EMBL" id="CAL4158269.1"/>
    </source>
</evidence>
<gene>
    <name evidence="1" type="ORF">MNOR_LOCUS32062</name>
</gene>
<keyword evidence="2" id="KW-1185">Reference proteome</keyword>
<comment type="caution">
    <text evidence="1">The sequence shown here is derived from an EMBL/GenBank/DDBJ whole genome shotgun (WGS) entry which is preliminary data.</text>
</comment>
<dbReference type="Gene3D" id="2.160.20.10">
    <property type="entry name" value="Single-stranded right-handed beta-helix, Pectin lyase-like"/>
    <property type="match status" value="1"/>
</dbReference>
<dbReference type="InterPro" id="IPR012334">
    <property type="entry name" value="Pectin_lyas_fold"/>
</dbReference>
<organism evidence="1 2">
    <name type="scientific">Meganyctiphanes norvegica</name>
    <name type="common">Northern krill</name>
    <name type="synonym">Thysanopoda norvegica</name>
    <dbReference type="NCBI Taxonomy" id="48144"/>
    <lineage>
        <taxon>Eukaryota</taxon>
        <taxon>Metazoa</taxon>
        <taxon>Ecdysozoa</taxon>
        <taxon>Arthropoda</taxon>
        <taxon>Crustacea</taxon>
        <taxon>Multicrustacea</taxon>
        <taxon>Malacostraca</taxon>
        <taxon>Eumalacostraca</taxon>
        <taxon>Eucarida</taxon>
        <taxon>Euphausiacea</taxon>
        <taxon>Euphausiidae</taxon>
        <taxon>Meganyctiphanes</taxon>
    </lineage>
</organism>
<accession>A0AAV2S3X3</accession>
<protein>
    <submittedName>
        <fullName evidence="1">Uncharacterized protein</fullName>
    </submittedName>
</protein>
<dbReference type="Proteomes" id="UP001497623">
    <property type="component" value="Unassembled WGS sequence"/>
</dbReference>
<feature type="non-terminal residue" evidence="1">
    <location>
        <position position="228"/>
    </location>
</feature>
<sequence length="228" mass="25479">PVYNYVVDPVNGDDTNIGRWAGVAFKTIQRCVDELKLSGPGSECHLRSGRYHEVININGLKGSTDKPYTIKNWKKEVPIWDGTVAIQPSKWDLDSNTGICSAKITEDIFALFLDDDLLTPARWPDALWSNKTIFSNENWGHCDETSEYGYIIDNGEADLAASGINATGAMAILNIGSFNTYARPVVYHEANTNNFTYNHDMGSVHWKPNKNQYYLEASLALLNVPGEW</sequence>
<evidence type="ECO:0000313" key="2">
    <source>
        <dbReference type="Proteomes" id="UP001497623"/>
    </source>
</evidence>
<name>A0AAV2S3X3_MEGNR</name>
<reference evidence="1 2" key="1">
    <citation type="submission" date="2024-05" db="EMBL/GenBank/DDBJ databases">
        <authorList>
            <person name="Wallberg A."/>
        </authorList>
    </citation>
    <scope>NUCLEOTIDE SEQUENCE [LARGE SCALE GENOMIC DNA]</scope>
</reference>
<dbReference type="EMBL" id="CAXKWB010042653">
    <property type="protein sequence ID" value="CAL4158269.1"/>
    <property type="molecule type" value="Genomic_DNA"/>
</dbReference>
<proteinExistence type="predicted"/>
<feature type="non-terminal residue" evidence="1">
    <location>
        <position position="1"/>
    </location>
</feature>